<dbReference type="Proteomes" id="UP000319576">
    <property type="component" value="Chromosome"/>
</dbReference>
<name>A0A517XX08_9BACT</name>
<feature type="transmembrane region" description="Helical" evidence="1">
    <location>
        <begin position="12"/>
        <end position="35"/>
    </location>
</feature>
<dbReference type="PROSITE" id="PS00409">
    <property type="entry name" value="PROKAR_NTER_METHYL"/>
    <property type="match status" value="1"/>
</dbReference>
<keyword evidence="1" id="KW-0812">Transmembrane</keyword>
<organism evidence="2 3">
    <name type="scientific">Urbifossiella limnaea</name>
    <dbReference type="NCBI Taxonomy" id="2528023"/>
    <lineage>
        <taxon>Bacteria</taxon>
        <taxon>Pseudomonadati</taxon>
        <taxon>Planctomycetota</taxon>
        <taxon>Planctomycetia</taxon>
        <taxon>Gemmatales</taxon>
        <taxon>Gemmataceae</taxon>
        <taxon>Urbifossiella</taxon>
    </lineage>
</organism>
<dbReference type="Gene3D" id="3.30.700.10">
    <property type="entry name" value="Glycoprotein, Type 4 Pilin"/>
    <property type="match status" value="1"/>
</dbReference>
<reference evidence="2 3" key="1">
    <citation type="submission" date="2019-02" db="EMBL/GenBank/DDBJ databases">
        <title>Deep-cultivation of Planctomycetes and their phenomic and genomic characterization uncovers novel biology.</title>
        <authorList>
            <person name="Wiegand S."/>
            <person name="Jogler M."/>
            <person name="Boedeker C."/>
            <person name="Pinto D."/>
            <person name="Vollmers J."/>
            <person name="Rivas-Marin E."/>
            <person name="Kohn T."/>
            <person name="Peeters S.H."/>
            <person name="Heuer A."/>
            <person name="Rast P."/>
            <person name="Oberbeckmann S."/>
            <person name="Bunk B."/>
            <person name="Jeske O."/>
            <person name="Meyerdierks A."/>
            <person name="Storesund J.E."/>
            <person name="Kallscheuer N."/>
            <person name="Luecker S."/>
            <person name="Lage O.M."/>
            <person name="Pohl T."/>
            <person name="Merkel B.J."/>
            <person name="Hornburger P."/>
            <person name="Mueller R.-W."/>
            <person name="Bruemmer F."/>
            <person name="Labrenz M."/>
            <person name="Spormann A.M."/>
            <person name="Op den Camp H."/>
            <person name="Overmann J."/>
            <person name="Amann R."/>
            <person name="Jetten M.S.M."/>
            <person name="Mascher T."/>
            <person name="Medema M.H."/>
            <person name="Devos D.P."/>
            <person name="Kaster A.-K."/>
            <person name="Ovreas L."/>
            <person name="Rohde M."/>
            <person name="Galperin M.Y."/>
            <person name="Jogler C."/>
        </authorList>
    </citation>
    <scope>NUCLEOTIDE SEQUENCE [LARGE SCALE GENOMIC DNA]</scope>
    <source>
        <strain evidence="2 3">ETA_A1</strain>
    </source>
</reference>
<sequence length="376" mass="40624">MTRHRSGRRAGFTLVELLVAIAIIVVLAAISAAVLPSIVEQDRTTDAAATIRQHLMIAKARATRESNGRGVRFILDSGLSDPSRLSGVDASGFVYGALLSTEMQYIEAAPTIVPNPLGLTTRDPVTGLDPAYVEFDPTTSACTLFNLDPLSEAILVMQNDLAARWFPKLYCPVLGPDAFGRTQRFEIHRLTQQGSSRNWTVVLDRQPHSLIGAGTTERVYRFAIEPRSRALLGEPNIPLPKNVCVDLNQFVSLPGARVVNGQPIDFEVMFAPSGQVVDPVSAGQIYLWVRDYTKTNPTTGKPLDMRPALPNAGNLAAAFDYGNQFQFEIGGDQQLVAIKAKTGAMGVFPVNWPNATGIYATTPGPYTLAAKDSSSP</sequence>
<dbReference type="RefSeq" id="WP_145241456.1">
    <property type="nucleotide sequence ID" value="NZ_CP036273.1"/>
</dbReference>
<evidence type="ECO:0000313" key="2">
    <source>
        <dbReference type="EMBL" id="QDU22052.1"/>
    </source>
</evidence>
<keyword evidence="1" id="KW-0472">Membrane</keyword>
<dbReference type="OrthoDB" id="209692at2"/>
<dbReference type="SUPFAM" id="SSF54523">
    <property type="entry name" value="Pili subunits"/>
    <property type="match status" value="1"/>
</dbReference>
<protein>
    <recommendedName>
        <fullName evidence="4">Prepilin-type N-terminal cleavage/methylation domain-containing protein</fullName>
    </recommendedName>
</protein>
<keyword evidence="1" id="KW-1133">Transmembrane helix</keyword>
<evidence type="ECO:0008006" key="4">
    <source>
        <dbReference type="Google" id="ProtNLM"/>
    </source>
</evidence>
<dbReference type="InterPro" id="IPR045584">
    <property type="entry name" value="Pilin-like"/>
</dbReference>
<evidence type="ECO:0000256" key="1">
    <source>
        <dbReference type="SAM" id="Phobius"/>
    </source>
</evidence>
<dbReference type="EMBL" id="CP036273">
    <property type="protein sequence ID" value="QDU22052.1"/>
    <property type="molecule type" value="Genomic_DNA"/>
</dbReference>
<dbReference type="NCBIfam" id="TIGR02532">
    <property type="entry name" value="IV_pilin_GFxxxE"/>
    <property type="match status" value="1"/>
</dbReference>
<dbReference type="KEGG" id="uli:ETAA1_40270"/>
<keyword evidence="3" id="KW-1185">Reference proteome</keyword>
<dbReference type="Pfam" id="PF07963">
    <property type="entry name" value="N_methyl"/>
    <property type="match status" value="1"/>
</dbReference>
<proteinExistence type="predicted"/>
<accession>A0A517XX08</accession>
<evidence type="ECO:0000313" key="3">
    <source>
        <dbReference type="Proteomes" id="UP000319576"/>
    </source>
</evidence>
<dbReference type="AlphaFoldDB" id="A0A517XX08"/>
<dbReference type="InterPro" id="IPR012902">
    <property type="entry name" value="N_methyl_site"/>
</dbReference>
<gene>
    <name evidence="2" type="ORF">ETAA1_40270</name>
</gene>